<dbReference type="Pfam" id="PF00440">
    <property type="entry name" value="TetR_N"/>
    <property type="match status" value="1"/>
</dbReference>
<dbReference type="AlphaFoldDB" id="A0A7C9S2E4"/>
<dbReference type="Gene3D" id="1.10.357.10">
    <property type="entry name" value="Tetracycline Repressor, domain 2"/>
    <property type="match status" value="1"/>
</dbReference>
<organism evidence="4 5">
    <name type="scientific">Lentzea alba</name>
    <dbReference type="NCBI Taxonomy" id="2714351"/>
    <lineage>
        <taxon>Bacteria</taxon>
        <taxon>Bacillati</taxon>
        <taxon>Actinomycetota</taxon>
        <taxon>Actinomycetes</taxon>
        <taxon>Pseudonocardiales</taxon>
        <taxon>Pseudonocardiaceae</taxon>
        <taxon>Lentzea</taxon>
    </lineage>
</organism>
<dbReference type="PANTHER" id="PTHR30055:SF146">
    <property type="entry name" value="HTH-TYPE TRANSCRIPTIONAL DUAL REGULATOR CECR"/>
    <property type="match status" value="1"/>
</dbReference>
<name>A0A7C9S2E4_9PSEU</name>
<evidence type="ECO:0000313" key="5">
    <source>
        <dbReference type="Proteomes" id="UP000481360"/>
    </source>
</evidence>
<protein>
    <submittedName>
        <fullName evidence="4">TetR/AcrR family transcriptional regulator</fullName>
    </submittedName>
</protein>
<dbReference type="PROSITE" id="PS50977">
    <property type="entry name" value="HTH_TETR_2"/>
    <property type="match status" value="1"/>
</dbReference>
<dbReference type="PANTHER" id="PTHR30055">
    <property type="entry name" value="HTH-TYPE TRANSCRIPTIONAL REGULATOR RUTR"/>
    <property type="match status" value="1"/>
</dbReference>
<dbReference type="Proteomes" id="UP000481360">
    <property type="component" value="Unassembled WGS sequence"/>
</dbReference>
<evidence type="ECO:0000259" key="3">
    <source>
        <dbReference type="PROSITE" id="PS50977"/>
    </source>
</evidence>
<dbReference type="InterPro" id="IPR001647">
    <property type="entry name" value="HTH_TetR"/>
</dbReference>
<reference evidence="4 5" key="1">
    <citation type="submission" date="2020-03" db="EMBL/GenBank/DDBJ databases">
        <title>Isolation and identification of active actinomycetes.</title>
        <authorList>
            <person name="Sun X."/>
        </authorList>
    </citation>
    <scope>NUCLEOTIDE SEQUENCE [LARGE SCALE GENOMIC DNA]</scope>
    <source>
        <strain evidence="4 5">NEAU-D13</strain>
    </source>
</reference>
<dbReference type="InterPro" id="IPR009057">
    <property type="entry name" value="Homeodomain-like_sf"/>
</dbReference>
<feature type="domain" description="HTH tetR-type" evidence="3">
    <location>
        <begin position="31"/>
        <end position="91"/>
    </location>
</feature>
<dbReference type="EMBL" id="JAAMPJ010000019">
    <property type="protein sequence ID" value="NGY66082.1"/>
    <property type="molecule type" value="Genomic_DNA"/>
</dbReference>
<keyword evidence="5" id="KW-1185">Reference proteome</keyword>
<dbReference type="PRINTS" id="PR00455">
    <property type="entry name" value="HTHTETR"/>
</dbReference>
<proteinExistence type="predicted"/>
<evidence type="ECO:0000256" key="2">
    <source>
        <dbReference type="PROSITE-ProRule" id="PRU00335"/>
    </source>
</evidence>
<sequence>MTGDVKGAGVETDAALCAEKGKAGYHERVKAENLERIMCAARDLFLEQGYDRTSLAQIAKKAGVSTGTLFKRYPSKSALFQAVAAQQWQLDVQYEEPPGPGDPQDGLTRIGRDYACLIGRPGTAALCRLVITELPRLPELADSVGTGFAIDRGPFFERLRTYLDAEAEAGTLQFHSADGQDLTAAEVAQQFLGMIGGQLLWPQLVQPDFIPPGPMDTTVVDEAVTLMVTRYGQHQQGQEQV</sequence>
<keyword evidence="1 2" id="KW-0238">DNA-binding</keyword>
<evidence type="ECO:0000313" key="4">
    <source>
        <dbReference type="EMBL" id="NGY66082.1"/>
    </source>
</evidence>
<dbReference type="InterPro" id="IPR039536">
    <property type="entry name" value="TetR_C_Proteobacteria"/>
</dbReference>
<dbReference type="Pfam" id="PF14246">
    <property type="entry name" value="TetR_C_7"/>
    <property type="match status" value="1"/>
</dbReference>
<dbReference type="RefSeq" id="WP_166055460.1">
    <property type="nucleotide sequence ID" value="NZ_JAAMPJ010000019.1"/>
</dbReference>
<gene>
    <name evidence="4" type="ORF">G7043_45070</name>
</gene>
<accession>A0A7C9S2E4</accession>
<evidence type="ECO:0000256" key="1">
    <source>
        <dbReference type="ARBA" id="ARBA00023125"/>
    </source>
</evidence>
<comment type="caution">
    <text evidence="4">The sequence shown here is derived from an EMBL/GenBank/DDBJ whole genome shotgun (WGS) entry which is preliminary data.</text>
</comment>
<dbReference type="Gene3D" id="1.10.10.60">
    <property type="entry name" value="Homeodomain-like"/>
    <property type="match status" value="1"/>
</dbReference>
<dbReference type="InterPro" id="IPR050109">
    <property type="entry name" value="HTH-type_TetR-like_transc_reg"/>
</dbReference>
<dbReference type="GO" id="GO:0003700">
    <property type="term" value="F:DNA-binding transcription factor activity"/>
    <property type="evidence" value="ECO:0007669"/>
    <property type="project" value="TreeGrafter"/>
</dbReference>
<dbReference type="GO" id="GO:0000976">
    <property type="term" value="F:transcription cis-regulatory region binding"/>
    <property type="evidence" value="ECO:0007669"/>
    <property type="project" value="TreeGrafter"/>
</dbReference>
<dbReference type="SUPFAM" id="SSF46689">
    <property type="entry name" value="Homeodomain-like"/>
    <property type="match status" value="1"/>
</dbReference>
<feature type="DNA-binding region" description="H-T-H motif" evidence="2">
    <location>
        <begin position="54"/>
        <end position="73"/>
    </location>
</feature>